<organism evidence="1 2">
    <name type="scientific">Oesophagostomum dentatum</name>
    <name type="common">Nodular worm</name>
    <dbReference type="NCBI Taxonomy" id="61180"/>
    <lineage>
        <taxon>Eukaryota</taxon>
        <taxon>Metazoa</taxon>
        <taxon>Ecdysozoa</taxon>
        <taxon>Nematoda</taxon>
        <taxon>Chromadorea</taxon>
        <taxon>Rhabditida</taxon>
        <taxon>Rhabditina</taxon>
        <taxon>Rhabditomorpha</taxon>
        <taxon>Strongyloidea</taxon>
        <taxon>Strongylidae</taxon>
        <taxon>Oesophagostomum</taxon>
    </lineage>
</organism>
<proteinExistence type="predicted"/>
<name>A0A0B1SW19_OESDE</name>
<dbReference type="AlphaFoldDB" id="A0A0B1SW19"/>
<keyword evidence="2" id="KW-1185">Reference proteome</keyword>
<dbReference type="OrthoDB" id="5826403at2759"/>
<dbReference type="EMBL" id="KN556452">
    <property type="protein sequence ID" value="KHJ88091.1"/>
    <property type="molecule type" value="Genomic_DNA"/>
</dbReference>
<gene>
    <name evidence="1" type="ORF">OESDEN_12118</name>
</gene>
<evidence type="ECO:0000313" key="2">
    <source>
        <dbReference type="Proteomes" id="UP000053660"/>
    </source>
</evidence>
<accession>A0A0B1SW19</accession>
<dbReference type="Proteomes" id="UP000053660">
    <property type="component" value="Unassembled WGS sequence"/>
</dbReference>
<evidence type="ECO:0000313" key="1">
    <source>
        <dbReference type="EMBL" id="KHJ88091.1"/>
    </source>
</evidence>
<protein>
    <submittedName>
        <fullName evidence="1">Uncharacterized protein</fullName>
    </submittedName>
</protein>
<sequence length="389" mass="45255">MWGAANPHRSIFPFEKTDGLYWPVVQPYDAINLSNIDDNLSQGLIALSRDIFTSVTCADTRNQLVCLTELTYASKQPLLCGRDDEYHFKRFMRAVEVDESSWGPGRFRNRIGYVRVFNDESIEQARARDQAQQQNEADWIGRLVSAEVVSLNKTDDERSFRKGAQPNSNQMGKHVDFNLSDMFSRKYTPVLKDPTVEPHISKGERGPLKVPRNWFEVPIVLYMPTSQRRDYLVLFTNFRNKLTYEWSPSSGESVAYSDLVKYHLSAIKAIFVHQVGDEEVGLKTILEDKIQEKADARNAKIYSELKSSKVSIENLKRLCELEDWEEEYWTIIWDNLASIYKTAPPVSQLQLDRYIVKAFERSAKVDQRGAYFTRFWQIVERDRDREISY</sequence>
<reference evidence="1 2" key="1">
    <citation type="submission" date="2014-03" db="EMBL/GenBank/DDBJ databases">
        <title>Draft genome of the hookworm Oesophagostomum dentatum.</title>
        <authorList>
            <person name="Mitreva M."/>
        </authorList>
    </citation>
    <scope>NUCLEOTIDE SEQUENCE [LARGE SCALE GENOMIC DNA]</scope>
    <source>
        <strain evidence="1 2">OD-Hann</strain>
    </source>
</reference>